<protein>
    <submittedName>
        <fullName evidence="1">Uncharacterized protein</fullName>
    </submittedName>
</protein>
<gene>
    <name evidence="1" type="ORF">METZ01_LOCUS187238</name>
</gene>
<dbReference type="AlphaFoldDB" id="A0A382D8L7"/>
<accession>A0A382D8L7</accession>
<reference evidence="1" key="1">
    <citation type="submission" date="2018-05" db="EMBL/GenBank/DDBJ databases">
        <authorList>
            <person name="Lanie J.A."/>
            <person name="Ng W.-L."/>
            <person name="Kazmierczak K.M."/>
            <person name="Andrzejewski T.M."/>
            <person name="Davidsen T.M."/>
            <person name="Wayne K.J."/>
            <person name="Tettelin H."/>
            <person name="Glass J.I."/>
            <person name="Rusch D."/>
            <person name="Podicherti R."/>
            <person name="Tsui H.-C.T."/>
            <person name="Winkler M.E."/>
        </authorList>
    </citation>
    <scope>NUCLEOTIDE SEQUENCE</scope>
</reference>
<proteinExistence type="predicted"/>
<organism evidence="1">
    <name type="scientific">marine metagenome</name>
    <dbReference type="NCBI Taxonomy" id="408172"/>
    <lineage>
        <taxon>unclassified sequences</taxon>
        <taxon>metagenomes</taxon>
        <taxon>ecological metagenomes</taxon>
    </lineage>
</organism>
<sequence length="31" mass="3296">MVLIVITVLFVPGLSDAIEARILGWLAQVAS</sequence>
<dbReference type="EMBL" id="UINC01038014">
    <property type="protein sequence ID" value="SVB34384.1"/>
    <property type="molecule type" value="Genomic_DNA"/>
</dbReference>
<name>A0A382D8L7_9ZZZZ</name>
<evidence type="ECO:0000313" key="1">
    <source>
        <dbReference type="EMBL" id="SVB34384.1"/>
    </source>
</evidence>